<feature type="non-terminal residue" evidence="1">
    <location>
        <position position="1"/>
    </location>
</feature>
<sequence length="35" mass="4128">CRFSLLVVYNLILINRGTTSFWNWAVGFNIFIFAM</sequence>
<dbReference type="AlphaFoldDB" id="A0A1A8JLT1"/>
<reference evidence="1" key="2">
    <citation type="submission" date="2016-06" db="EMBL/GenBank/DDBJ databases">
        <title>The genome of a short-lived fish provides insights into sex chromosome evolution and the genetic control of aging.</title>
        <authorList>
            <person name="Reichwald K."/>
            <person name="Felder M."/>
            <person name="Petzold A."/>
            <person name="Koch P."/>
            <person name="Groth M."/>
            <person name="Platzer M."/>
        </authorList>
    </citation>
    <scope>NUCLEOTIDE SEQUENCE</scope>
    <source>
        <tissue evidence="1">Brain</tissue>
    </source>
</reference>
<gene>
    <name evidence="1" type="primary">RDH5</name>
</gene>
<name>A0A1A8JLT1_NOTKU</name>
<dbReference type="EMBL" id="HAEE01001053">
    <property type="protein sequence ID" value="SBR21069.1"/>
    <property type="molecule type" value="Transcribed_RNA"/>
</dbReference>
<protein>
    <submittedName>
        <fullName evidence="1">Retinol dehydrogenase 5 (11-cis/9-cis)</fullName>
    </submittedName>
</protein>
<proteinExistence type="predicted"/>
<accession>A0A1A8JLT1</accession>
<evidence type="ECO:0000313" key="1">
    <source>
        <dbReference type="EMBL" id="SBR21069.1"/>
    </source>
</evidence>
<reference evidence="1" key="1">
    <citation type="submission" date="2016-05" db="EMBL/GenBank/DDBJ databases">
        <authorList>
            <person name="Lavstsen T."/>
            <person name="Jespersen J.S."/>
        </authorList>
    </citation>
    <scope>NUCLEOTIDE SEQUENCE</scope>
    <source>
        <tissue evidence="1">Brain</tissue>
    </source>
</reference>
<organism evidence="1">
    <name type="scientific">Nothobranchius kuhntae</name>
    <name type="common">Beira killifish</name>
    <dbReference type="NCBI Taxonomy" id="321403"/>
    <lineage>
        <taxon>Eukaryota</taxon>
        <taxon>Metazoa</taxon>
        <taxon>Chordata</taxon>
        <taxon>Craniata</taxon>
        <taxon>Vertebrata</taxon>
        <taxon>Euteleostomi</taxon>
        <taxon>Actinopterygii</taxon>
        <taxon>Neopterygii</taxon>
        <taxon>Teleostei</taxon>
        <taxon>Neoteleostei</taxon>
        <taxon>Acanthomorphata</taxon>
        <taxon>Ovalentaria</taxon>
        <taxon>Atherinomorphae</taxon>
        <taxon>Cyprinodontiformes</taxon>
        <taxon>Nothobranchiidae</taxon>
        <taxon>Nothobranchius</taxon>
    </lineage>
</organism>